<evidence type="ECO:0000313" key="3">
    <source>
        <dbReference type="EMBL" id="KAB1206956.1"/>
    </source>
</evidence>
<dbReference type="OrthoDB" id="695246at2759"/>
<feature type="region of interest" description="Disordered" evidence="1">
    <location>
        <begin position="147"/>
        <end position="180"/>
    </location>
</feature>
<evidence type="ECO:0000259" key="2">
    <source>
        <dbReference type="Pfam" id="PF26130"/>
    </source>
</evidence>
<evidence type="ECO:0000256" key="1">
    <source>
        <dbReference type="SAM" id="MobiDB-lite"/>
    </source>
</evidence>
<accession>A0A6A1V421</accession>
<protein>
    <recommendedName>
        <fullName evidence="2">PB1-like domain-containing protein</fullName>
    </recommendedName>
</protein>
<sequence>MASEFFLFEVHFRGRFDRQLGCNYVGGDISVYDEPYEPDCLSFIEVETIVKTYGYKVGDLIYYKEPRKSLDEGLKLVTSDHDVLQMVKCHEGEQVVVIYLQSFADRSGDDDNNESEADIDEEAERRRIGVNDPFWNEVLSSDDELFDVDVNPHHGDNSGAGPSSVGAGPSSYGTDSGCDNEVVDDIIRDTERGKMPMTKEEEHTSDGGDDEDMDPSYILESPSVSDDEVGTVDVYPGQEFHQQDMANPVIKLGLTSQIFPASPCSHCRLLRHRPLGSCPLLRVYDYLVL</sequence>
<comment type="caution">
    <text evidence="3">The sequence shown here is derived from an EMBL/GenBank/DDBJ whole genome shotgun (WGS) entry which is preliminary data.</text>
</comment>
<organism evidence="3 4">
    <name type="scientific">Morella rubra</name>
    <name type="common">Chinese bayberry</name>
    <dbReference type="NCBI Taxonomy" id="262757"/>
    <lineage>
        <taxon>Eukaryota</taxon>
        <taxon>Viridiplantae</taxon>
        <taxon>Streptophyta</taxon>
        <taxon>Embryophyta</taxon>
        <taxon>Tracheophyta</taxon>
        <taxon>Spermatophyta</taxon>
        <taxon>Magnoliopsida</taxon>
        <taxon>eudicotyledons</taxon>
        <taxon>Gunneridae</taxon>
        <taxon>Pentapetalae</taxon>
        <taxon>rosids</taxon>
        <taxon>fabids</taxon>
        <taxon>Fagales</taxon>
        <taxon>Myricaceae</taxon>
        <taxon>Morella</taxon>
    </lineage>
</organism>
<dbReference type="AlphaFoldDB" id="A0A6A1V421"/>
<feature type="region of interest" description="Disordered" evidence="1">
    <location>
        <begin position="192"/>
        <end position="213"/>
    </location>
</feature>
<dbReference type="EMBL" id="RXIC02000025">
    <property type="protein sequence ID" value="KAB1206956.1"/>
    <property type="molecule type" value="Genomic_DNA"/>
</dbReference>
<dbReference type="Proteomes" id="UP000516437">
    <property type="component" value="Chromosome 7"/>
</dbReference>
<gene>
    <name evidence="3" type="ORF">CJ030_MR7G008128</name>
</gene>
<keyword evidence="4" id="KW-1185">Reference proteome</keyword>
<proteinExistence type="predicted"/>
<name>A0A6A1V421_9ROSI</name>
<evidence type="ECO:0000313" key="4">
    <source>
        <dbReference type="Proteomes" id="UP000516437"/>
    </source>
</evidence>
<dbReference type="Pfam" id="PF26130">
    <property type="entry name" value="PB1-like"/>
    <property type="match status" value="1"/>
</dbReference>
<reference evidence="3 4" key="1">
    <citation type="journal article" date="2019" name="Plant Biotechnol. J.">
        <title>The red bayberry genome and genetic basis of sex determination.</title>
        <authorList>
            <person name="Jia H.M."/>
            <person name="Jia H.J."/>
            <person name="Cai Q.L."/>
            <person name="Wang Y."/>
            <person name="Zhao H.B."/>
            <person name="Yang W.F."/>
            <person name="Wang G.Y."/>
            <person name="Li Y.H."/>
            <person name="Zhan D.L."/>
            <person name="Shen Y.T."/>
            <person name="Niu Q.F."/>
            <person name="Chang L."/>
            <person name="Qiu J."/>
            <person name="Zhao L."/>
            <person name="Xie H.B."/>
            <person name="Fu W.Y."/>
            <person name="Jin J."/>
            <person name="Li X.W."/>
            <person name="Jiao Y."/>
            <person name="Zhou C.C."/>
            <person name="Tu T."/>
            <person name="Chai C.Y."/>
            <person name="Gao J.L."/>
            <person name="Fan L.J."/>
            <person name="van de Weg E."/>
            <person name="Wang J.Y."/>
            <person name="Gao Z.S."/>
        </authorList>
    </citation>
    <scope>NUCLEOTIDE SEQUENCE [LARGE SCALE GENOMIC DNA]</scope>
    <source>
        <tissue evidence="3">Leaves</tissue>
    </source>
</reference>
<feature type="compositionally biased region" description="Low complexity" evidence="1">
    <location>
        <begin position="159"/>
        <end position="173"/>
    </location>
</feature>
<dbReference type="InterPro" id="IPR058594">
    <property type="entry name" value="PB1-like_dom_pln"/>
</dbReference>
<feature type="compositionally biased region" description="Basic and acidic residues" evidence="1">
    <location>
        <begin position="192"/>
        <end position="206"/>
    </location>
</feature>
<feature type="domain" description="PB1-like" evidence="2">
    <location>
        <begin position="6"/>
        <end position="100"/>
    </location>
</feature>